<evidence type="ECO:0000313" key="3">
    <source>
        <dbReference type="Proteomes" id="UP001295423"/>
    </source>
</evidence>
<dbReference type="Proteomes" id="UP001295423">
    <property type="component" value="Unassembled WGS sequence"/>
</dbReference>
<proteinExistence type="predicted"/>
<keyword evidence="3" id="KW-1185">Reference proteome</keyword>
<dbReference type="EMBL" id="CAKOGP040002380">
    <property type="protein sequence ID" value="CAJ1968427.1"/>
    <property type="molecule type" value="Genomic_DNA"/>
</dbReference>
<gene>
    <name evidence="2" type="ORF">CYCCA115_LOCUS23234</name>
</gene>
<sequence>MTNPNRNNNTSFKQDASANSATTPSISSPLPSDSLIDMILLGAAAQETNMPFLPQPPRMTQHILLPTTPSFYTWMDERQEQHQNLQDILSTAIDIMEQEEAVPMLLHRGRHSSRGALLESRRSRFLKDSKKQ</sequence>
<reference evidence="2" key="1">
    <citation type="submission" date="2023-08" db="EMBL/GenBank/DDBJ databases">
        <authorList>
            <person name="Audoor S."/>
            <person name="Bilcke G."/>
        </authorList>
    </citation>
    <scope>NUCLEOTIDE SEQUENCE</scope>
</reference>
<feature type="compositionally biased region" description="Polar residues" evidence="1">
    <location>
        <begin position="1"/>
        <end position="23"/>
    </location>
</feature>
<organism evidence="2 3">
    <name type="scientific">Cylindrotheca closterium</name>
    <dbReference type="NCBI Taxonomy" id="2856"/>
    <lineage>
        <taxon>Eukaryota</taxon>
        <taxon>Sar</taxon>
        <taxon>Stramenopiles</taxon>
        <taxon>Ochrophyta</taxon>
        <taxon>Bacillariophyta</taxon>
        <taxon>Bacillariophyceae</taxon>
        <taxon>Bacillariophycidae</taxon>
        <taxon>Bacillariales</taxon>
        <taxon>Bacillariaceae</taxon>
        <taxon>Cylindrotheca</taxon>
    </lineage>
</organism>
<protein>
    <submittedName>
        <fullName evidence="2">Uncharacterized protein</fullName>
    </submittedName>
</protein>
<evidence type="ECO:0000313" key="2">
    <source>
        <dbReference type="EMBL" id="CAJ1968427.1"/>
    </source>
</evidence>
<dbReference type="AlphaFoldDB" id="A0AAD2GAY7"/>
<feature type="region of interest" description="Disordered" evidence="1">
    <location>
        <begin position="1"/>
        <end position="30"/>
    </location>
</feature>
<accession>A0AAD2GAY7</accession>
<comment type="caution">
    <text evidence="2">The sequence shown here is derived from an EMBL/GenBank/DDBJ whole genome shotgun (WGS) entry which is preliminary data.</text>
</comment>
<evidence type="ECO:0000256" key="1">
    <source>
        <dbReference type="SAM" id="MobiDB-lite"/>
    </source>
</evidence>
<name>A0AAD2GAY7_9STRA</name>